<dbReference type="InterPro" id="IPR004629">
    <property type="entry name" value="WecG_TagA_CpsF"/>
</dbReference>
<dbReference type="GO" id="GO:0016758">
    <property type="term" value="F:hexosyltransferase activity"/>
    <property type="evidence" value="ECO:0007669"/>
    <property type="project" value="TreeGrafter"/>
</dbReference>
<organism evidence="3 4">
    <name type="scientific">Spirosoma foliorum</name>
    <dbReference type="NCBI Taxonomy" id="2710596"/>
    <lineage>
        <taxon>Bacteria</taxon>
        <taxon>Pseudomonadati</taxon>
        <taxon>Bacteroidota</taxon>
        <taxon>Cytophagia</taxon>
        <taxon>Cytophagales</taxon>
        <taxon>Cytophagaceae</taxon>
        <taxon>Spirosoma</taxon>
    </lineage>
</organism>
<proteinExistence type="predicted"/>
<evidence type="ECO:0000256" key="2">
    <source>
        <dbReference type="ARBA" id="ARBA00022679"/>
    </source>
</evidence>
<reference evidence="3 4" key="1">
    <citation type="submission" date="2020-07" db="EMBL/GenBank/DDBJ databases">
        <title>Spirosoma foliorum sp. nov., isolated from the leaves on the Nejang mountain Korea, Republic of.</title>
        <authorList>
            <person name="Ho H."/>
            <person name="Lee Y.-J."/>
            <person name="Nurcahyanto D.-A."/>
            <person name="Kim S.-G."/>
        </authorList>
    </citation>
    <scope>NUCLEOTIDE SEQUENCE [LARGE SCALE GENOMIC DNA]</scope>
    <source>
        <strain evidence="3 4">PL0136</strain>
    </source>
</reference>
<accession>A0A7G5H2C1</accession>
<dbReference type="Pfam" id="PF03808">
    <property type="entry name" value="Glyco_tran_WecG"/>
    <property type="match status" value="1"/>
</dbReference>
<dbReference type="CDD" id="cd06533">
    <property type="entry name" value="Glyco_transf_WecG_TagA"/>
    <property type="match status" value="1"/>
</dbReference>
<keyword evidence="1" id="KW-0328">Glycosyltransferase</keyword>
<dbReference type="AlphaFoldDB" id="A0A7G5H2C1"/>
<evidence type="ECO:0000256" key="1">
    <source>
        <dbReference type="ARBA" id="ARBA00022676"/>
    </source>
</evidence>
<keyword evidence="2 3" id="KW-0808">Transferase</keyword>
<dbReference type="RefSeq" id="WP_182462609.1">
    <property type="nucleotide sequence ID" value="NZ_CP059732.1"/>
</dbReference>
<sequence length="262" mass="29633">MSFSITSDAQALLSFRKKIGSLEVTLVSYHEFIREVLQAVHQRRSGYACFANAHMVVEATRDPAFANRVNAATWTTADGVPVAWALRFLYGIRQERITGLDVLPTLLQEAASENVPVYFYGSTPEVLDSCANFCRHHHPNLSIAGMYSPPFRSLTFAEEEDIVERISASGARLVFVVLGCPKQEKWMAGLSHRIPAVLLGVGGALPVTVGVQKRAPRWMQLAGLEWLYRLLQEPRRLFSRYFMTNSLFVYYLLKQWFLQKSD</sequence>
<dbReference type="EMBL" id="CP059732">
    <property type="protein sequence ID" value="QMW05263.1"/>
    <property type="molecule type" value="Genomic_DNA"/>
</dbReference>
<name>A0A7G5H2C1_9BACT</name>
<dbReference type="PANTHER" id="PTHR34136">
    <property type="match status" value="1"/>
</dbReference>
<evidence type="ECO:0000313" key="4">
    <source>
        <dbReference type="Proteomes" id="UP000515369"/>
    </source>
</evidence>
<gene>
    <name evidence="3" type="ORF">H3H32_10440</name>
</gene>
<dbReference type="PANTHER" id="PTHR34136:SF1">
    <property type="entry name" value="UDP-N-ACETYL-D-MANNOSAMINURONIC ACID TRANSFERASE"/>
    <property type="match status" value="1"/>
</dbReference>
<dbReference type="Proteomes" id="UP000515369">
    <property type="component" value="Chromosome"/>
</dbReference>
<dbReference type="NCBIfam" id="TIGR00696">
    <property type="entry name" value="wecG_tagA_cpsF"/>
    <property type="match status" value="1"/>
</dbReference>
<protein>
    <submittedName>
        <fullName evidence="3">WecB/TagA/CpsF family glycosyltransferase</fullName>
    </submittedName>
</protein>
<dbReference type="KEGG" id="sfol:H3H32_10440"/>
<keyword evidence="4" id="KW-1185">Reference proteome</keyword>
<evidence type="ECO:0000313" key="3">
    <source>
        <dbReference type="EMBL" id="QMW05263.1"/>
    </source>
</evidence>